<protein>
    <submittedName>
        <fullName evidence="1">Uncharacterized protein</fullName>
    </submittedName>
</protein>
<dbReference type="AlphaFoldDB" id="A0A7W8EYS7"/>
<sequence length="35" mass="3919">MGCEIAQQFYGVGLVRRARRLASGARSSLMTYGRR</sequence>
<keyword evidence="2" id="KW-1185">Reference proteome</keyword>
<proteinExistence type="predicted"/>
<dbReference type="Proteomes" id="UP000549009">
    <property type="component" value="Unassembled WGS sequence"/>
</dbReference>
<dbReference type="EMBL" id="JACHJD010000024">
    <property type="protein sequence ID" value="MBB5109211.1"/>
    <property type="molecule type" value="Genomic_DNA"/>
</dbReference>
<evidence type="ECO:0000313" key="1">
    <source>
        <dbReference type="EMBL" id="MBB5109211.1"/>
    </source>
</evidence>
<gene>
    <name evidence="1" type="ORF">FHS40_008339</name>
</gene>
<accession>A0A7W8EYS7</accession>
<organism evidence="1 2">
    <name type="scientific">Streptomyces spectabilis</name>
    <dbReference type="NCBI Taxonomy" id="68270"/>
    <lineage>
        <taxon>Bacteria</taxon>
        <taxon>Bacillati</taxon>
        <taxon>Actinomycetota</taxon>
        <taxon>Actinomycetes</taxon>
        <taxon>Kitasatosporales</taxon>
        <taxon>Streptomycetaceae</taxon>
        <taxon>Streptomyces</taxon>
    </lineage>
</organism>
<evidence type="ECO:0000313" key="2">
    <source>
        <dbReference type="Proteomes" id="UP000549009"/>
    </source>
</evidence>
<name>A0A7W8EYS7_STRST</name>
<reference evidence="1 2" key="1">
    <citation type="submission" date="2020-08" db="EMBL/GenBank/DDBJ databases">
        <title>Genomic Encyclopedia of Type Strains, Phase III (KMG-III): the genomes of soil and plant-associated and newly described type strains.</title>
        <authorList>
            <person name="Whitman W."/>
        </authorList>
    </citation>
    <scope>NUCLEOTIDE SEQUENCE [LARGE SCALE GENOMIC DNA]</scope>
    <source>
        <strain evidence="1 2">CECT 3146</strain>
    </source>
</reference>
<comment type="caution">
    <text evidence="1">The sequence shown here is derived from an EMBL/GenBank/DDBJ whole genome shotgun (WGS) entry which is preliminary data.</text>
</comment>